<accession>A0A813KW03</accession>
<reference evidence="2" key="1">
    <citation type="submission" date="2021-02" db="EMBL/GenBank/DDBJ databases">
        <authorList>
            <person name="Dougan E. K."/>
            <person name="Rhodes N."/>
            <person name="Thang M."/>
            <person name="Chan C."/>
        </authorList>
    </citation>
    <scope>NUCLEOTIDE SEQUENCE</scope>
</reference>
<name>A0A813KW03_POLGL</name>
<dbReference type="EMBL" id="CAJNNW010032476">
    <property type="protein sequence ID" value="CAE8713271.1"/>
    <property type="molecule type" value="Genomic_DNA"/>
</dbReference>
<dbReference type="EMBL" id="CAJNNW010032476">
    <property type="protein sequence ID" value="CAE8713270.1"/>
    <property type="molecule type" value="Genomic_DNA"/>
</dbReference>
<dbReference type="Proteomes" id="UP000626109">
    <property type="component" value="Unassembled WGS sequence"/>
</dbReference>
<dbReference type="AlphaFoldDB" id="A0A813KW03"/>
<organism evidence="2 3">
    <name type="scientific">Polarella glacialis</name>
    <name type="common">Dinoflagellate</name>
    <dbReference type="NCBI Taxonomy" id="89957"/>
    <lineage>
        <taxon>Eukaryota</taxon>
        <taxon>Sar</taxon>
        <taxon>Alveolata</taxon>
        <taxon>Dinophyceae</taxon>
        <taxon>Suessiales</taxon>
        <taxon>Suessiaceae</taxon>
        <taxon>Polarella</taxon>
    </lineage>
</organism>
<comment type="caution">
    <text evidence="2">The sequence shown here is derived from an EMBL/GenBank/DDBJ whole genome shotgun (WGS) entry which is preliminary data.</text>
</comment>
<sequence length="169" mass="18774">MLRLRCHVCEACGHEAALQSSTLIPDVWCVLPLLRRVVSGKGFLFASLAAEAACWPGLLFKDWEALAHQPVWLVEARRGPVKITYSAAISACSKGGQGQLAPNLPRLSRVPELRVVNHHHRHHQEVEHIVDVPVPMTQEEVMQVLTITPQESIVHQHAEMVVEVPVPMT</sequence>
<gene>
    <name evidence="1" type="ORF">PGLA2088_LOCUS37432</name>
    <name evidence="2" type="ORF">PGLA2088_LOCUS37433</name>
</gene>
<evidence type="ECO:0000313" key="3">
    <source>
        <dbReference type="Proteomes" id="UP000626109"/>
    </source>
</evidence>
<protein>
    <submittedName>
        <fullName evidence="2">Uncharacterized protein</fullName>
    </submittedName>
</protein>
<evidence type="ECO:0000313" key="1">
    <source>
        <dbReference type="EMBL" id="CAE8713270.1"/>
    </source>
</evidence>
<proteinExistence type="predicted"/>
<evidence type="ECO:0000313" key="2">
    <source>
        <dbReference type="EMBL" id="CAE8713271.1"/>
    </source>
</evidence>